<evidence type="ECO:0000256" key="1">
    <source>
        <dbReference type="SAM" id="Phobius"/>
    </source>
</evidence>
<comment type="caution">
    <text evidence="2">The sequence shown here is derived from an EMBL/GenBank/DDBJ whole genome shotgun (WGS) entry which is preliminary data.</text>
</comment>
<name>A0A3S0WL99_9BACT</name>
<dbReference type="OrthoDB" id="1121113at2"/>
<reference evidence="2 3" key="1">
    <citation type="submission" date="2018-12" db="EMBL/GenBank/DDBJ databases">
        <title>Genome sequencing of Prevotella sp. KCOM 3155 (= JS262).</title>
        <authorList>
            <person name="Kook J.-K."/>
            <person name="Park S.-N."/>
            <person name="Lim Y.K."/>
        </authorList>
    </citation>
    <scope>NUCLEOTIDE SEQUENCE [LARGE SCALE GENOMIC DNA]</scope>
    <source>
        <strain evidence="2 3">KCOM 3155</strain>
    </source>
</reference>
<gene>
    <name evidence="2" type="ORF">EHV08_10190</name>
</gene>
<organism evidence="2 3">
    <name type="scientific">Prevotella koreensis</name>
    <dbReference type="NCBI Taxonomy" id="2490854"/>
    <lineage>
        <taxon>Bacteria</taxon>
        <taxon>Pseudomonadati</taxon>
        <taxon>Bacteroidota</taxon>
        <taxon>Bacteroidia</taxon>
        <taxon>Bacteroidales</taxon>
        <taxon>Prevotellaceae</taxon>
        <taxon>Prevotella</taxon>
    </lineage>
</organism>
<keyword evidence="1" id="KW-0812">Transmembrane</keyword>
<proteinExistence type="predicted"/>
<keyword evidence="3" id="KW-1185">Reference proteome</keyword>
<dbReference type="Proteomes" id="UP000278983">
    <property type="component" value="Unassembled WGS sequence"/>
</dbReference>
<evidence type="ECO:0000313" key="3">
    <source>
        <dbReference type="Proteomes" id="UP000278983"/>
    </source>
</evidence>
<keyword evidence="1" id="KW-1133">Transmembrane helix</keyword>
<feature type="transmembrane region" description="Helical" evidence="1">
    <location>
        <begin position="71"/>
        <end position="89"/>
    </location>
</feature>
<accession>A0A3S0WL99</accession>
<keyword evidence="1" id="KW-0472">Membrane</keyword>
<evidence type="ECO:0000313" key="2">
    <source>
        <dbReference type="EMBL" id="RUL60074.1"/>
    </source>
</evidence>
<dbReference type="EMBL" id="RYYU01000001">
    <property type="protein sequence ID" value="RUL60074.1"/>
    <property type="molecule type" value="Genomic_DNA"/>
</dbReference>
<dbReference type="RefSeq" id="WP_126679168.1">
    <property type="nucleotide sequence ID" value="NZ_RYYU01000001.1"/>
</dbReference>
<protein>
    <submittedName>
        <fullName evidence="2">Uncharacterized protein</fullName>
    </submittedName>
</protein>
<sequence>MMWFGQRKPRRFEHRMIYADDRKRFVEDLERRARGECVDGRENHGVTDFRSAFTGNTPHINRRRSGSGGNLMFIAIALVALVVAILYLVS</sequence>
<dbReference type="AlphaFoldDB" id="A0A3S0WL99"/>